<sequence length="424" mass="46565">MSSPESSSPQSQVSADDLVVTIEGVELKLAHPYESPGDWIGQSEILKQLLACWITVDDTDLPLTPRLLGSPGVGKTQLAIAAAKQQKLPLYIYQCTADTRPEDLLITPVLSRGGEISYHASPLVSAMIRGGVCILDEGNRMNEKSWASLAPLLDNRRYVESIVAGITIPASRNFRAAVTMNQDESTFEIPDYILSRLQPTLQVGFPNKQDEMAILQYHLPFAEPEMLALTVDFLQHSHELKLDFSSRDGINLLRYAIKRMAQDPDHPVAHEDAWQEALEKCLGEEAVDLEMLAERRSRTLGGDAVPLGLADLFFDPNDPLHPDREEDDDDDDLDGIVGADRTLEFSPPRLLGVESHRPNSPSDGLFEDLPDRGEDGYVFTCEEPSATASTAHVPLTPSRPIRKLIGRSAFAAVNTRQPGLTPAG</sequence>
<reference evidence="2 3" key="1">
    <citation type="journal article" date="2013" name="Mar. Genomics">
        <title>Expression of sulfatases in Rhodopirellula baltica and the diversity of sulfatases in the genus Rhodopirellula.</title>
        <authorList>
            <person name="Wegner C.E."/>
            <person name="Richter-Heitmann T."/>
            <person name="Klindworth A."/>
            <person name="Klockow C."/>
            <person name="Richter M."/>
            <person name="Achstetter T."/>
            <person name="Glockner F.O."/>
            <person name="Harder J."/>
        </authorList>
    </citation>
    <scope>NUCLEOTIDE SEQUENCE [LARGE SCALE GENOMIC DNA]</scope>
    <source>
        <strain evidence="2 3">SM41</strain>
    </source>
</reference>
<evidence type="ECO:0000313" key="3">
    <source>
        <dbReference type="Proteomes" id="UP000011885"/>
    </source>
</evidence>
<feature type="domain" description="ATPase dynein-related AAA" evidence="1">
    <location>
        <begin position="67"/>
        <end position="196"/>
    </location>
</feature>
<keyword evidence="3" id="KW-1185">Reference proteome</keyword>
<dbReference type="Pfam" id="PF07728">
    <property type="entry name" value="AAA_5"/>
    <property type="match status" value="1"/>
</dbReference>
<accession>M5U959</accession>
<dbReference type="AlphaFoldDB" id="M5U959"/>
<organism evidence="2 3">
    <name type="scientific">Rhodopirellula sallentina SM41</name>
    <dbReference type="NCBI Taxonomy" id="1263870"/>
    <lineage>
        <taxon>Bacteria</taxon>
        <taxon>Pseudomonadati</taxon>
        <taxon>Planctomycetota</taxon>
        <taxon>Planctomycetia</taxon>
        <taxon>Pirellulales</taxon>
        <taxon>Pirellulaceae</taxon>
        <taxon>Rhodopirellula</taxon>
    </lineage>
</organism>
<dbReference type="EMBL" id="ANOH01000048">
    <property type="protein sequence ID" value="EMI57997.1"/>
    <property type="molecule type" value="Genomic_DNA"/>
</dbReference>
<gene>
    <name evidence="2" type="ORF">RSSM_00516</name>
</gene>
<comment type="caution">
    <text evidence="2">The sequence shown here is derived from an EMBL/GenBank/DDBJ whole genome shotgun (WGS) entry which is preliminary data.</text>
</comment>
<dbReference type="RefSeq" id="WP_008674075.1">
    <property type="nucleotide sequence ID" value="NZ_ANOH01000048.1"/>
</dbReference>
<dbReference type="SUPFAM" id="SSF52540">
    <property type="entry name" value="P-loop containing nucleoside triphosphate hydrolases"/>
    <property type="match status" value="1"/>
</dbReference>
<dbReference type="PANTHER" id="PTHR42759">
    <property type="entry name" value="MOXR FAMILY PROTEIN"/>
    <property type="match status" value="1"/>
</dbReference>
<dbReference type="Gene3D" id="3.40.50.300">
    <property type="entry name" value="P-loop containing nucleotide triphosphate hydrolases"/>
    <property type="match status" value="1"/>
</dbReference>
<dbReference type="GO" id="GO:0016887">
    <property type="term" value="F:ATP hydrolysis activity"/>
    <property type="evidence" value="ECO:0007669"/>
    <property type="project" value="InterPro"/>
</dbReference>
<dbReference type="PATRIC" id="fig|1263870.3.peg.566"/>
<name>M5U959_9BACT</name>
<dbReference type="InterPro" id="IPR027417">
    <property type="entry name" value="P-loop_NTPase"/>
</dbReference>
<dbReference type="InterPro" id="IPR011704">
    <property type="entry name" value="ATPase_dyneun-rel_AAA"/>
</dbReference>
<dbReference type="Proteomes" id="UP000011885">
    <property type="component" value="Unassembled WGS sequence"/>
</dbReference>
<dbReference type="PANTHER" id="PTHR42759:SF6">
    <property type="entry name" value="REGULATORY PROTEIN-RELATED"/>
    <property type="match status" value="1"/>
</dbReference>
<dbReference type="InterPro" id="IPR050764">
    <property type="entry name" value="CbbQ/NirQ/NorQ/GpvN"/>
</dbReference>
<proteinExistence type="predicted"/>
<dbReference type="GO" id="GO:0005524">
    <property type="term" value="F:ATP binding"/>
    <property type="evidence" value="ECO:0007669"/>
    <property type="project" value="InterPro"/>
</dbReference>
<protein>
    <submittedName>
        <fullName evidence="2">ATPase associated with various cellular activities AAA_5</fullName>
    </submittedName>
</protein>
<evidence type="ECO:0000259" key="1">
    <source>
        <dbReference type="Pfam" id="PF07728"/>
    </source>
</evidence>
<evidence type="ECO:0000313" key="2">
    <source>
        <dbReference type="EMBL" id="EMI57997.1"/>
    </source>
</evidence>